<dbReference type="AlphaFoldDB" id="A0A927FKI8"/>
<keyword evidence="2" id="KW-1185">Reference proteome</keyword>
<comment type="caution">
    <text evidence="1">The sequence shown here is derived from an EMBL/GenBank/DDBJ whole genome shotgun (WGS) entry which is preliminary data.</text>
</comment>
<dbReference type="RefSeq" id="WP_191820261.1">
    <property type="nucleotide sequence ID" value="NZ_JACYFT010000004.1"/>
</dbReference>
<protein>
    <recommendedName>
        <fullName evidence="3">Tail assembly chaperone</fullName>
    </recommendedName>
</protein>
<dbReference type="Proteomes" id="UP000647424">
    <property type="component" value="Unassembled WGS sequence"/>
</dbReference>
<organism evidence="1 2">
    <name type="scientific">Limnohabitans radicicola</name>
    <dbReference type="NCBI Taxonomy" id="2771427"/>
    <lineage>
        <taxon>Bacteria</taxon>
        <taxon>Pseudomonadati</taxon>
        <taxon>Pseudomonadota</taxon>
        <taxon>Betaproteobacteria</taxon>
        <taxon>Burkholderiales</taxon>
        <taxon>Comamonadaceae</taxon>
        <taxon>Limnohabitans</taxon>
    </lineage>
</organism>
<accession>A0A927FKI8</accession>
<evidence type="ECO:0000313" key="1">
    <source>
        <dbReference type="EMBL" id="MBD8051762.1"/>
    </source>
</evidence>
<reference evidence="1" key="1">
    <citation type="submission" date="2020-09" db="EMBL/GenBank/DDBJ databases">
        <title>Genome seq and assembly of Limnohabitants sp.</title>
        <authorList>
            <person name="Chhetri G."/>
        </authorList>
    </citation>
    <scope>NUCLEOTIDE SEQUENCE</scope>
    <source>
        <strain evidence="1">JUR4</strain>
    </source>
</reference>
<evidence type="ECO:0008006" key="3">
    <source>
        <dbReference type="Google" id="ProtNLM"/>
    </source>
</evidence>
<sequence>MSNLRNIKSVMSAQVEIKDENGAPTGVFFEIAGPTHPKRKAILLANQRRLQHQLQKTGKVMLDDPAEQELQARDNLVAFTLGWTGFTDDKGQEVPFSAEAARDLYEADEYSWLVDQLNTALNEKERFMRRFASN</sequence>
<dbReference type="EMBL" id="JACYFT010000004">
    <property type="protein sequence ID" value="MBD8051762.1"/>
    <property type="molecule type" value="Genomic_DNA"/>
</dbReference>
<gene>
    <name evidence="1" type="ORF">IC609_14540</name>
</gene>
<proteinExistence type="predicted"/>
<name>A0A927FKI8_9BURK</name>
<evidence type="ECO:0000313" key="2">
    <source>
        <dbReference type="Proteomes" id="UP000647424"/>
    </source>
</evidence>